<reference evidence="4" key="1">
    <citation type="journal article" date="2020" name="Ecol. Evol.">
        <title>Genome structure and content of the rice root-knot nematode (Meloidogyne graminicola).</title>
        <authorList>
            <person name="Phan N.T."/>
            <person name="Danchin E.G.J."/>
            <person name="Klopp C."/>
            <person name="Perfus-Barbeoch L."/>
            <person name="Kozlowski D.K."/>
            <person name="Koutsovoulos G.D."/>
            <person name="Lopez-Roques C."/>
            <person name="Bouchez O."/>
            <person name="Zahm M."/>
            <person name="Besnard G."/>
            <person name="Bellafiore S."/>
        </authorList>
    </citation>
    <scope>NUCLEOTIDE SEQUENCE</scope>
    <source>
        <strain evidence="4">VN-18</strain>
    </source>
</reference>
<evidence type="ECO:0000256" key="1">
    <source>
        <dbReference type="SAM" id="Coils"/>
    </source>
</evidence>
<dbReference type="CDD" id="cd11390">
    <property type="entry name" value="bHLH_TS"/>
    <property type="match status" value="1"/>
</dbReference>
<name>A0A8T0A3M7_9BILA</name>
<dbReference type="InterPro" id="IPR011598">
    <property type="entry name" value="bHLH_dom"/>
</dbReference>
<sequence>MAKERIEPYVRRRHNSGSSSERSRKRQKNLNEEEQNILRININSRERKRMHDINDELDELRRVLPYTDTFEQQKELNEENQKLNNFKQNSTKKLSKINTIILATNWIRHLNKELLHLRTENENLKQQILNNGEEIKGDKEQVKTTHYCNINPTNINLPTNSTTNLLVQQTPPSNVSFISTTTNQFPPLQQNLFFQPFIFQNGQQHEQLTKCSNEINKISCSNGRRKCLKKNQGQNNKIQQSINSLQNNKLINTQRQVIENFASVQQLLAAGLQPKITLPICLDKQKGLPIFTPSQFSSSPLADTTTSEFFKSDESRVINNESNELNEEIISKD</sequence>
<dbReference type="GO" id="GO:0046983">
    <property type="term" value="F:protein dimerization activity"/>
    <property type="evidence" value="ECO:0007669"/>
    <property type="project" value="InterPro"/>
</dbReference>
<dbReference type="GO" id="GO:0045944">
    <property type="term" value="P:positive regulation of transcription by RNA polymerase II"/>
    <property type="evidence" value="ECO:0007669"/>
    <property type="project" value="TreeGrafter"/>
</dbReference>
<dbReference type="InterPro" id="IPR036638">
    <property type="entry name" value="HLH_DNA-bd_sf"/>
</dbReference>
<proteinExistence type="predicted"/>
<feature type="domain" description="BHLH" evidence="3">
    <location>
        <begin position="37"/>
        <end position="110"/>
    </location>
</feature>
<evidence type="ECO:0000313" key="5">
    <source>
        <dbReference type="Proteomes" id="UP000605970"/>
    </source>
</evidence>
<dbReference type="PANTHER" id="PTHR19290">
    <property type="entry name" value="BASIC HELIX-LOOP-HELIX PROTEIN NEUROGENIN-RELATED"/>
    <property type="match status" value="1"/>
</dbReference>
<dbReference type="Gene3D" id="4.10.280.10">
    <property type="entry name" value="Helix-loop-helix DNA-binding domain"/>
    <property type="match status" value="1"/>
</dbReference>
<organism evidence="4 5">
    <name type="scientific">Meloidogyne graminicola</name>
    <dbReference type="NCBI Taxonomy" id="189291"/>
    <lineage>
        <taxon>Eukaryota</taxon>
        <taxon>Metazoa</taxon>
        <taxon>Ecdysozoa</taxon>
        <taxon>Nematoda</taxon>
        <taxon>Chromadorea</taxon>
        <taxon>Rhabditida</taxon>
        <taxon>Tylenchina</taxon>
        <taxon>Tylenchomorpha</taxon>
        <taxon>Tylenchoidea</taxon>
        <taxon>Meloidogynidae</taxon>
        <taxon>Meloidogyninae</taxon>
        <taxon>Meloidogyne</taxon>
    </lineage>
</organism>
<gene>
    <name evidence="4" type="ORF">Mgra_00000594</name>
</gene>
<evidence type="ECO:0000313" key="4">
    <source>
        <dbReference type="EMBL" id="KAF7640150.1"/>
    </source>
</evidence>
<evidence type="ECO:0000259" key="3">
    <source>
        <dbReference type="PROSITE" id="PS50888"/>
    </source>
</evidence>
<dbReference type="GO" id="GO:0007423">
    <property type="term" value="P:sensory organ development"/>
    <property type="evidence" value="ECO:0007669"/>
    <property type="project" value="TreeGrafter"/>
</dbReference>
<dbReference type="GO" id="GO:0000981">
    <property type="term" value="F:DNA-binding transcription factor activity, RNA polymerase II-specific"/>
    <property type="evidence" value="ECO:0007669"/>
    <property type="project" value="TreeGrafter"/>
</dbReference>
<dbReference type="EMBL" id="JABEBT010000002">
    <property type="protein sequence ID" value="KAF7640150.1"/>
    <property type="molecule type" value="Genomic_DNA"/>
</dbReference>
<feature type="compositionally biased region" description="Basic and acidic residues" evidence="2">
    <location>
        <begin position="1"/>
        <end position="10"/>
    </location>
</feature>
<dbReference type="SMART" id="SM00353">
    <property type="entry name" value="HLH"/>
    <property type="match status" value="1"/>
</dbReference>
<accession>A0A8T0A3M7</accession>
<evidence type="ECO:0000256" key="2">
    <source>
        <dbReference type="SAM" id="MobiDB-lite"/>
    </source>
</evidence>
<dbReference type="PANTHER" id="PTHR19290:SF164">
    <property type="entry name" value="BHLH DOMAIN-CONTAINING PROTEIN"/>
    <property type="match status" value="1"/>
</dbReference>
<keyword evidence="1" id="KW-0175">Coiled coil</keyword>
<dbReference type="InterPro" id="IPR050359">
    <property type="entry name" value="bHLH_transcription_factors"/>
</dbReference>
<dbReference type="SUPFAM" id="SSF47459">
    <property type="entry name" value="HLH, helix-loop-helix DNA-binding domain"/>
    <property type="match status" value="1"/>
</dbReference>
<comment type="caution">
    <text evidence="4">The sequence shown here is derived from an EMBL/GenBank/DDBJ whole genome shotgun (WGS) entry which is preliminary data.</text>
</comment>
<dbReference type="Proteomes" id="UP000605970">
    <property type="component" value="Unassembled WGS sequence"/>
</dbReference>
<dbReference type="GO" id="GO:0005634">
    <property type="term" value="C:nucleus"/>
    <property type="evidence" value="ECO:0007669"/>
    <property type="project" value="TreeGrafter"/>
</dbReference>
<dbReference type="Pfam" id="PF00010">
    <property type="entry name" value="HLH"/>
    <property type="match status" value="1"/>
</dbReference>
<dbReference type="GO" id="GO:0070888">
    <property type="term" value="F:E-box binding"/>
    <property type="evidence" value="ECO:0007669"/>
    <property type="project" value="TreeGrafter"/>
</dbReference>
<dbReference type="OrthoDB" id="10011855at2759"/>
<protein>
    <submittedName>
        <fullName evidence="4">BHLH domain-containing protein</fullName>
    </submittedName>
</protein>
<keyword evidence="5" id="KW-1185">Reference proteome</keyword>
<feature type="coiled-coil region" evidence="1">
    <location>
        <begin position="43"/>
        <end position="127"/>
    </location>
</feature>
<feature type="region of interest" description="Disordered" evidence="2">
    <location>
        <begin position="1"/>
        <end position="32"/>
    </location>
</feature>
<dbReference type="PROSITE" id="PS50888">
    <property type="entry name" value="BHLH"/>
    <property type="match status" value="1"/>
</dbReference>
<dbReference type="GO" id="GO:0061564">
    <property type="term" value="P:axon development"/>
    <property type="evidence" value="ECO:0007669"/>
    <property type="project" value="TreeGrafter"/>
</dbReference>
<dbReference type="AlphaFoldDB" id="A0A8T0A3M7"/>